<dbReference type="GO" id="GO:0051301">
    <property type="term" value="P:cell division"/>
    <property type="evidence" value="ECO:0007669"/>
    <property type="project" value="UniProtKB-KW"/>
</dbReference>
<feature type="transmembrane region" description="Helical" evidence="11">
    <location>
        <begin position="21"/>
        <end position="47"/>
    </location>
</feature>
<comment type="similarity">
    <text evidence="2 10">Belongs to the ABC-4 integral membrane protein family. FtsX subfamily.</text>
</comment>
<evidence type="ECO:0000259" key="13">
    <source>
        <dbReference type="Pfam" id="PF18075"/>
    </source>
</evidence>
<evidence type="ECO:0000256" key="8">
    <source>
        <dbReference type="ARBA" id="ARBA00023136"/>
    </source>
</evidence>
<keyword evidence="4 10" id="KW-1003">Cell membrane</keyword>
<dbReference type="GO" id="GO:0005886">
    <property type="term" value="C:plasma membrane"/>
    <property type="evidence" value="ECO:0007669"/>
    <property type="project" value="UniProtKB-SubCell"/>
</dbReference>
<name>A0A1G2Q5P9_9BACT</name>
<feature type="domain" description="FtsX extracellular" evidence="13">
    <location>
        <begin position="60"/>
        <end position="146"/>
    </location>
</feature>
<feature type="transmembrane region" description="Helical" evidence="11">
    <location>
        <begin position="182"/>
        <end position="199"/>
    </location>
</feature>
<evidence type="ECO:0000256" key="11">
    <source>
        <dbReference type="SAM" id="Phobius"/>
    </source>
</evidence>
<protein>
    <recommendedName>
        <fullName evidence="3 10">Cell division protein FtsX</fullName>
    </recommendedName>
</protein>
<evidence type="ECO:0000256" key="4">
    <source>
        <dbReference type="ARBA" id="ARBA00022475"/>
    </source>
</evidence>
<reference evidence="14 15" key="1">
    <citation type="journal article" date="2016" name="Nat. Commun.">
        <title>Thousands of microbial genomes shed light on interconnected biogeochemical processes in an aquifer system.</title>
        <authorList>
            <person name="Anantharaman K."/>
            <person name="Brown C.T."/>
            <person name="Hug L.A."/>
            <person name="Sharon I."/>
            <person name="Castelle C.J."/>
            <person name="Probst A.J."/>
            <person name="Thomas B.C."/>
            <person name="Singh A."/>
            <person name="Wilkins M.J."/>
            <person name="Karaoz U."/>
            <person name="Brodie E.L."/>
            <person name="Williams K.H."/>
            <person name="Hubbard S.S."/>
            <person name="Banfield J.F."/>
        </authorList>
    </citation>
    <scope>NUCLEOTIDE SEQUENCE [LARGE SCALE GENOMIC DNA]</scope>
</reference>
<evidence type="ECO:0000256" key="3">
    <source>
        <dbReference type="ARBA" id="ARBA00021907"/>
    </source>
</evidence>
<feature type="domain" description="ABC3 transporter permease C-terminal" evidence="12">
    <location>
        <begin position="182"/>
        <end position="304"/>
    </location>
</feature>
<keyword evidence="7 11" id="KW-1133">Transmembrane helix</keyword>
<evidence type="ECO:0000256" key="6">
    <source>
        <dbReference type="ARBA" id="ARBA00022692"/>
    </source>
</evidence>
<evidence type="ECO:0000256" key="5">
    <source>
        <dbReference type="ARBA" id="ARBA00022618"/>
    </source>
</evidence>
<evidence type="ECO:0000256" key="9">
    <source>
        <dbReference type="ARBA" id="ARBA00023306"/>
    </source>
</evidence>
<gene>
    <name evidence="14" type="ORF">A2388_03550</name>
</gene>
<dbReference type="PIRSF" id="PIRSF003097">
    <property type="entry name" value="FtsX"/>
    <property type="match status" value="1"/>
</dbReference>
<evidence type="ECO:0000256" key="7">
    <source>
        <dbReference type="ARBA" id="ARBA00022989"/>
    </source>
</evidence>
<dbReference type="EMBL" id="MHTC01000003">
    <property type="protein sequence ID" value="OHA55885.1"/>
    <property type="molecule type" value="Genomic_DNA"/>
</dbReference>
<dbReference type="Proteomes" id="UP000177575">
    <property type="component" value="Unassembled WGS sequence"/>
</dbReference>
<comment type="subcellular location">
    <subcellularLocation>
        <location evidence="1">Cell membrane</location>
        <topology evidence="1">Multi-pass membrane protein</topology>
    </subcellularLocation>
</comment>
<dbReference type="InterPro" id="IPR003838">
    <property type="entry name" value="ABC3_permease_C"/>
</dbReference>
<evidence type="ECO:0000256" key="1">
    <source>
        <dbReference type="ARBA" id="ARBA00004651"/>
    </source>
</evidence>
<evidence type="ECO:0000256" key="2">
    <source>
        <dbReference type="ARBA" id="ARBA00007379"/>
    </source>
</evidence>
<sequence>MFFVTLSRVIKFSLQNFWRNFWLSVVTVTIITLSLVSVSILGALNIISSEALSRLEERIDISVYLKPELTLAEVQAVKTQVESLAGVKAVELVNAEDALNRFRERHSSNPLIAEALLEIGENPLGASLVVKAISDQGYQEILDEVTSENFSAYVQNARYDDYRRVIQAITDLSTKLTNVGEIISLIFLIISLLVVFNTIRMNIYTHREEISIMRLVGASNSFIRMPFVLEGILYALLATLITAAIFFPGLSAVQPYVNGFFNGYQFDLVQYFTEHSLSFFGWQFIGACVLSMIASYVAMRRYLRV</sequence>
<comment type="caution">
    <text evidence="14">The sequence shown here is derived from an EMBL/GenBank/DDBJ whole genome shotgun (WGS) entry which is preliminary data.</text>
</comment>
<dbReference type="InterPro" id="IPR040690">
    <property type="entry name" value="FtsX_ECD"/>
</dbReference>
<evidence type="ECO:0000313" key="15">
    <source>
        <dbReference type="Proteomes" id="UP000177575"/>
    </source>
</evidence>
<proteinExistence type="inferred from homology"/>
<evidence type="ECO:0000259" key="12">
    <source>
        <dbReference type="Pfam" id="PF02687"/>
    </source>
</evidence>
<dbReference type="PANTHER" id="PTHR47755">
    <property type="entry name" value="CELL DIVISION PROTEIN FTSX"/>
    <property type="match status" value="1"/>
</dbReference>
<keyword evidence="5 10" id="KW-0132">Cell division</keyword>
<dbReference type="InterPro" id="IPR004513">
    <property type="entry name" value="FtsX"/>
</dbReference>
<dbReference type="AlphaFoldDB" id="A0A1G2Q5P9"/>
<evidence type="ECO:0000313" key="14">
    <source>
        <dbReference type="EMBL" id="OHA55885.1"/>
    </source>
</evidence>
<accession>A0A1G2Q5P9</accession>
<feature type="transmembrane region" description="Helical" evidence="11">
    <location>
        <begin position="277"/>
        <end position="299"/>
    </location>
</feature>
<keyword evidence="8 10" id="KW-0472">Membrane</keyword>
<dbReference type="PANTHER" id="PTHR47755:SF1">
    <property type="entry name" value="CELL DIVISION PROTEIN FTSX"/>
    <property type="match status" value="1"/>
</dbReference>
<dbReference type="Pfam" id="PF02687">
    <property type="entry name" value="FtsX"/>
    <property type="match status" value="1"/>
</dbReference>
<keyword evidence="6 11" id="KW-0812">Transmembrane</keyword>
<dbReference type="Gene3D" id="3.30.70.3040">
    <property type="match status" value="1"/>
</dbReference>
<feature type="transmembrane region" description="Helical" evidence="11">
    <location>
        <begin position="232"/>
        <end position="257"/>
    </location>
</feature>
<dbReference type="Pfam" id="PF18075">
    <property type="entry name" value="FtsX_ECD"/>
    <property type="match status" value="1"/>
</dbReference>
<keyword evidence="9 10" id="KW-0131">Cell cycle</keyword>
<organism evidence="14 15">
    <name type="scientific">Candidatus Veblenbacteria bacterium RIFOXYB1_FULL_43_13</name>
    <dbReference type="NCBI Taxonomy" id="1802426"/>
    <lineage>
        <taxon>Bacteria</taxon>
        <taxon>Candidatus Vebleniibacteriota</taxon>
    </lineage>
</organism>
<evidence type="ECO:0000256" key="10">
    <source>
        <dbReference type="PIRNR" id="PIRNR003097"/>
    </source>
</evidence>